<dbReference type="GO" id="GO:0032977">
    <property type="term" value="F:membrane insertase activity"/>
    <property type="evidence" value="ECO:0007669"/>
    <property type="project" value="InterPro"/>
</dbReference>
<reference evidence="17" key="1">
    <citation type="submission" date="2018-05" db="EMBL/GenBank/DDBJ databases">
        <authorList>
            <person name="Lanie J.A."/>
            <person name="Ng W.-L."/>
            <person name="Kazmierczak K.M."/>
            <person name="Andrzejewski T.M."/>
            <person name="Davidsen T.M."/>
            <person name="Wayne K.J."/>
            <person name="Tettelin H."/>
            <person name="Glass J.I."/>
            <person name="Rusch D."/>
            <person name="Podicherti R."/>
            <person name="Tsui H.-C.T."/>
            <person name="Winkler M.E."/>
        </authorList>
    </citation>
    <scope>NUCLEOTIDE SEQUENCE</scope>
</reference>
<evidence type="ECO:0000259" key="16">
    <source>
        <dbReference type="Pfam" id="PF14849"/>
    </source>
</evidence>
<dbReference type="PANTHER" id="PTHR12428:SF65">
    <property type="entry name" value="CYTOCHROME C OXIDASE ASSEMBLY PROTEIN COX18, MITOCHONDRIAL"/>
    <property type="match status" value="1"/>
</dbReference>
<dbReference type="InterPro" id="IPR019998">
    <property type="entry name" value="Membr_insert_YidC"/>
</dbReference>
<evidence type="ECO:0000256" key="4">
    <source>
        <dbReference type="ARBA" id="ARBA00022448"/>
    </source>
</evidence>
<keyword evidence="6 14" id="KW-0812">Transmembrane</keyword>
<evidence type="ECO:0000256" key="9">
    <source>
        <dbReference type="ARBA" id="ARBA00023136"/>
    </source>
</evidence>
<sequence>MERQVLLAVFLSFLVLVLWQRWVGPPPIPTPTDVVGESPADGLGPGVTATPQPLARAQQPAAALEPVAPAVALENFESVVSDGEPREIVVEGEYVRAVFSNRGAKLISWQLKQYDNDAGGPVELIPAEIEPGQAWPFSLGVPSDPQLTARLDEALFRPSASALQLSADAGTLTFDYEDSSGLRARKSFTFQAEVAQPYVIDFDATVTTAAGSVPLTMRWGPALGGIRAAASRFTQQQMPAALLYGRAFEGDLLQEVDMLRARPADLSERSRYEGQFVFAGVDNHYFLAAVLPNDGETRIDYRPVSSVSLEHDLVAFDLTLGPDQAAVRVFLGPKDFDVLAAVHPDLVRAVDFGWLSALVVPLHRTLKWINGFVGNYGWSIVLLTVLINIVIFPLRHKSVVSMRKMQELAPEMKAIQARYAHLKATDPAKQKMQQETMELYKKHGANPVSGCLPMLLTMPILFAMFRLLSAAVEIRGAPFTLWVTDLSVHDPLYVTPLLMSASMFVQQRLQPSAADPMQQKMMLLMPIVFTFMFLWAPSGLVLYWLTSNLFGIGQQLTTNRIIGPPKIHQVRPPAEGKAKPALAEKTVDVEPTDHSQSKEKAGGATIGGERKTVEATDHARFDAPDRVDPSLHGLDPQKKRGRSAKRGRRSRRK</sequence>
<evidence type="ECO:0000256" key="7">
    <source>
        <dbReference type="ARBA" id="ARBA00022927"/>
    </source>
</evidence>
<keyword evidence="7" id="KW-0653">Protein transport</keyword>
<evidence type="ECO:0000256" key="2">
    <source>
        <dbReference type="ARBA" id="ARBA00010527"/>
    </source>
</evidence>
<feature type="transmembrane region" description="Helical" evidence="14">
    <location>
        <begin position="521"/>
        <end position="545"/>
    </location>
</feature>
<feature type="compositionally biased region" description="Basic and acidic residues" evidence="13">
    <location>
        <begin position="585"/>
        <end position="601"/>
    </location>
</feature>
<dbReference type="GO" id="GO:0015031">
    <property type="term" value="P:protein transport"/>
    <property type="evidence" value="ECO:0007669"/>
    <property type="project" value="UniProtKB-KW"/>
</dbReference>
<dbReference type="InterPro" id="IPR001708">
    <property type="entry name" value="YidC/ALB3/OXA1/COX18"/>
</dbReference>
<dbReference type="PRINTS" id="PR01900">
    <property type="entry name" value="YIDCPROTEIN"/>
</dbReference>
<gene>
    <name evidence="17" type="ORF">METZ01_LOCUS77315</name>
</gene>
<dbReference type="InterPro" id="IPR028055">
    <property type="entry name" value="YidC/Oxa/ALB_C"/>
</dbReference>
<feature type="region of interest" description="Disordered" evidence="13">
    <location>
        <begin position="563"/>
        <end position="653"/>
    </location>
</feature>
<dbReference type="CDD" id="cd20070">
    <property type="entry name" value="5TM_YidC_Alb3"/>
    <property type="match status" value="1"/>
</dbReference>
<dbReference type="GO" id="GO:0051205">
    <property type="term" value="P:protein insertion into membrane"/>
    <property type="evidence" value="ECO:0007669"/>
    <property type="project" value="TreeGrafter"/>
</dbReference>
<feature type="domain" description="Membrane insertase YidC/Oxa/ALB C-terminal" evidence="15">
    <location>
        <begin position="376"/>
        <end position="560"/>
    </location>
</feature>
<dbReference type="Gene3D" id="2.70.98.90">
    <property type="match status" value="1"/>
</dbReference>
<keyword evidence="8 14" id="KW-1133">Transmembrane helix</keyword>
<accession>A0A381U9Q1</accession>
<dbReference type="InterPro" id="IPR047196">
    <property type="entry name" value="YidC_ALB_C"/>
</dbReference>
<dbReference type="GO" id="GO:0005886">
    <property type="term" value="C:plasma membrane"/>
    <property type="evidence" value="ECO:0007669"/>
    <property type="project" value="UniProtKB-SubCell"/>
</dbReference>
<dbReference type="HAMAP" id="MF_01810">
    <property type="entry name" value="YidC_type1"/>
    <property type="match status" value="1"/>
</dbReference>
<dbReference type="PRINTS" id="PR00701">
    <property type="entry name" value="60KDINNERMP"/>
</dbReference>
<evidence type="ECO:0000256" key="1">
    <source>
        <dbReference type="ARBA" id="ARBA00004429"/>
    </source>
</evidence>
<protein>
    <recommendedName>
        <fullName evidence="3">Membrane protein insertase YidC</fullName>
    </recommendedName>
    <alternativeName>
        <fullName evidence="12">Foldase YidC</fullName>
    </alternativeName>
    <alternativeName>
        <fullName evidence="11">Membrane integrase YidC</fullName>
    </alternativeName>
</protein>
<keyword evidence="9 14" id="KW-0472">Membrane</keyword>
<dbReference type="PANTHER" id="PTHR12428">
    <property type="entry name" value="OXA1"/>
    <property type="match status" value="1"/>
</dbReference>
<feature type="transmembrane region" description="Helical" evidence="14">
    <location>
        <begin position="376"/>
        <end position="394"/>
    </location>
</feature>
<dbReference type="NCBIfam" id="TIGR03593">
    <property type="entry name" value="yidC_nterm"/>
    <property type="match status" value="1"/>
</dbReference>
<evidence type="ECO:0000256" key="6">
    <source>
        <dbReference type="ARBA" id="ARBA00022692"/>
    </source>
</evidence>
<dbReference type="InterPro" id="IPR028053">
    <property type="entry name" value="Membr_insert_YidC_N"/>
</dbReference>
<organism evidence="17">
    <name type="scientific">marine metagenome</name>
    <dbReference type="NCBI Taxonomy" id="408172"/>
    <lineage>
        <taxon>unclassified sequences</taxon>
        <taxon>metagenomes</taxon>
        <taxon>ecological metagenomes</taxon>
    </lineage>
</organism>
<dbReference type="EMBL" id="UINC01005934">
    <property type="protein sequence ID" value="SVA24461.1"/>
    <property type="molecule type" value="Genomic_DNA"/>
</dbReference>
<evidence type="ECO:0000256" key="8">
    <source>
        <dbReference type="ARBA" id="ARBA00022989"/>
    </source>
</evidence>
<dbReference type="AlphaFoldDB" id="A0A381U9Q1"/>
<evidence type="ECO:0000256" key="10">
    <source>
        <dbReference type="ARBA" id="ARBA00023186"/>
    </source>
</evidence>
<evidence type="ECO:0000256" key="5">
    <source>
        <dbReference type="ARBA" id="ARBA00022475"/>
    </source>
</evidence>
<dbReference type="CDD" id="cd19961">
    <property type="entry name" value="EcYidC-like_peri"/>
    <property type="match status" value="1"/>
</dbReference>
<keyword evidence="5" id="KW-1003">Cell membrane</keyword>
<evidence type="ECO:0000313" key="17">
    <source>
        <dbReference type="EMBL" id="SVA24461.1"/>
    </source>
</evidence>
<feature type="compositionally biased region" description="Basic and acidic residues" evidence="13">
    <location>
        <begin position="608"/>
        <end position="629"/>
    </location>
</feature>
<dbReference type="InterPro" id="IPR038221">
    <property type="entry name" value="YidC_periplasmic_sf"/>
</dbReference>
<evidence type="ECO:0000259" key="15">
    <source>
        <dbReference type="Pfam" id="PF02096"/>
    </source>
</evidence>
<evidence type="ECO:0000256" key="11">
    <source>
        <dbReference type="ARBA" id="ARBA00033245"/>
    </source>
</evidence>
<name>A0A381U9Q1_9ZZZZ</name>
<comment type="subcellular location">
    <subcellularLocation>
        <location evidence="1">Cell inner membrane</location>
        <topology evidence="1">Multi-pass membrane protein</topology>
    </subcellularLocation>
</comment>
<dbReference type="Pfam" id="PF02096">
    <property type="entry name" value="60KD_IMP"/>
    <property type="match status" value="1"/>
</dbReference>
<evidence type="ECO:0000256" key="13">
    <source>
        <dbReference type="SAM" id="MobiDB-lite"/>
    </source>
</evidence>
<evidence type="ECO:0000256" key="3">
    <source>
        <dbReference type="ARBA" id="ARBA00015325"/>
    </source>
</evidence>
<comment type="similarity">
    <text evidence="2">Belongs to the OXA1/ALB3/YidC family. Type 1 subfamily.</text>
</comment>
<proteinExistence type="inferred from homology"/>
<evidence type="ECO:0000256" key="12">
    <source>
        <dbReference type="ARBA" id="ARBA00033342"/>
    </source>
</evidence>
<keyword evidence="4" id="KW-0813">Transport</keyword>
<dbReference type="Pfam" id="PF14849">
    <property type="entry name" value="YidC_periplas"/>
    <property type="match status" value="1"/>
</dbReference>
<dbReference type="NCBIfam" id="TIGR03592">
    <property type="entry name" value="yidC_oxa1_cterm"/>
    <property type="match status" value="1"/>
</dbReference>
<feature type="compositionally biased region" description="Basic residues" evidence="13">
    <location>
        <begin position="639"/>
        <end position="653"/>
    </location>
</feature>
<keyword evidence="10" id="KW-0143">Chaperone</keyword>
<feature type="transmembrane region" description="Helical" evidence="14">
    <location>
        <begin position="451"/>
        <end position="472"/>
    </location>
</feature>
<feature type="domain" description="Membrane insertase YidC N-terminal" evidence="16">
    <location>
        <begin position="88"/>
        <end position="363"/>
    </location>
</feature>
<evidence type="ECO:0000256" key="14">
    <source>
        <dbReference type="SAM" id="Phobius"/>
    </source>
</evidence>